<accession>A0ACC1JGB2</accession>
<reference evidence="1" key="1">
    <citation type="submission" date="2022-07" db="EMBL/GenBank/DDBJ databases">
        <title>Phylogenomic reconstructions and comparative analyses of Kickxellomycotina fungi.</title>
        <authorList>
            <person name="Reynolds N.K."/>
            <person name="Stajich J.E."/>
            <person name="Barry K."/>
            <person name="Grigoriev I.V."/>
            <person name="Crous P."/>
            <person name="Smith M.E."/>
        </authorList>
    </citation>
    <scope>NUCLEOTIDE SEQUENCE</scope>
    <source>
        <strain evidence="1">NRRL 5244</strain>
    </source>
</reference>
<proteinExistence type="predicted"/>
<sequence>MRLTITLHPSTTFSIEVDDSMELENLSALLEMEAMQNQLLLHNGKALTDPKASLKDLGLQNDDMVYLLDSTKQRAAAPSSAPAVAGPAAGISPQMEALRQRLLNDPALLRQVSQGQPEIEQAARSNPAEFARLVGQLEAQRQQAEEQRQREIEQLNADPFNIEAQRRIEEAIRQENVARNMELAMEHNPESFAQVTMLYINVEVNGTPVKAFVDSGAQATIMSPDCAERCGIMRLLDTRFAGIARGVGQAKILGRVHNAQMKVGSQVLLCSFTVMEGKHVDLLFGLDMLKRHQACIDLKNNALVIGDESIRFLPEHELPKMTEIDDAELAGQNTVPVAPPGGMAAAPAAPVASSSSVAQPAQTAQTDQTAQIKYPEEMVQTIMSFGVTREQAISALDAADGNPDVAASFLFP</sequence>
<keyword evidence="2" id="KW-1185">Reference proteome</keyword>
<dbReference type="EMBL" id="JANBPW010000142">
    <property type="protein sequence ID" value="KAJ1950712.1"/>
    <property type="molecule type" value="Genomic_DNA"/>
</dbReference>
<protein>
    <submittedName>
        <fullName evidence="1">DNA damage-inducible protein 1</fullName>
    </submittedName>
</protein>
<name>A0ACC1JGB2_9FUNG</name>
<evidence type="ECO:0000313" key="2">
    <source>
        <dbReference type="Proteomes" id="UP001150603"/>
    </source>
</evidence>
<evidence type="ECO:0000313" key="1">
    <source>
        <dbReference type="EMBL" id="KAJ1950712.1"/>
    </source>
</evidence>
<gene>
    <name evidence="1" type="primary">DDI1</name>
    <name evidence="1" type="ORF">FBU59_000551</name>
</gene>
<dbReference type="Proteomes" id="UP001150603">
    <property type="component" value="Unassembled WGS sequence"/>
</dbReference>
<organism evidence="1 2">
    <name type="scientific">Linderina macrospora</name>
    <dbReference type="NCBI Taxonomy" id="4868"/>
    <lineage>
        <taxon>Eukaryota</taxon>
        <taxon>Fungi</taxon>
        <taxon>Fungi incertae sedis</taxon>
        <taxon>Zoopagomycota</taxon>
        <taxon>Kickxellomycotina</taxon>
        <taxon>Kickxellomycetes</taxon>
        <taxon>Kickxellales</taxon>
        <taxon>Kickxellaceae</taxon>
        <taxon>Linderina</taxon>
    </lineage>
</organism>
<comment type="caution">
    <text evidence="1">The sequence shown here is derived from an EMBL/GenBank/DDBJ whole genome shotgun (WGS) entry which is preliminary data.</text>
</comment>